<evidence type="ECO:0000256" key="2">
    <source>
        <dbReference type="SAM" id="MobiDB-lite"/>
    </source>
</evidence>
<feature type="region of interest" description="Disordered" evidence="2">
    <location>
        <begin position="108"/>
        <end position="139"/>
    </location>
</feature>
<sequence>MIVSMSRADTPEGELYLLDKDNNLARLTYNSRHENNPAVSPDGRYVAFNAGDEHEMLTWEIYLLELSTGVETRLTDNNVIDAHPDWHPHEAKLVFSSWRDAAGNPSPTADIHVMNPDGTGQRAVSPSTWEDNDAEWSPDGGTIVFKSTRNTQMPAREEIFLMNADGTGVRRLTTTTGWQSDHDPSWHPDGHAVTFNRYEGARPWTDMTNPDTLPLRWRELVPWNVHAVDLTGNVSRLTDHAEMIGLPTWNADGSALLFLRLDLIVSESILVGAHHRLMLLDPDGGTRQLIPDDRHTPTLEYYGW</sequence>
<name>A0A7V0T436_UNCW3</name>
<accession>A0A7V0T436</accession>
<evidence type="ECO:0000313" key="3">
    <source>
        <dbReference type="EMBL" id="HDQ98864.1"/>
    </source>
</evidence>
<comment type="similarity">
    <text evidence="1">Belongs to the TolB family.</text>
</comment>
<dbReference type="InterPro" id="IPR011659">
    <property type="entry name" value="WD40"/>
</dbReference>
<dbReference type="SUPFAM" id="SSF69304">
    <property type="entry name" value="Tricorn protease N-terminal domain"/>
    <property type="match status" value="1"/>
</dbReference>
<dbReference type="EMBL" id="DSBX01000034">
    <property type="protein sequence ID" value="HDQ98864.1"/>
    <property type="molecule type" value="Genomic_DNA"/>
</dbReference>
<dbReference type="AlphaFoldDB" id="A0A7V0T436"/>
<organism evidence="3">
    <name type="scientific">candidate division WOR-3 bacterium</name>
    <dbReference type="NCBI Taxonomy" id="2052148"/>
    <lineage>
        <taxon>Bacteria</taxon>
        <taxon>Bacteria division WOR-3</taxon>
    </lineage>
</organism>
<reference evidence="3" key="1">
    <citation type="journal article" date="2020" name="mSystems">
        <title>Genome- and Community-Level Interaction Insights into Carbon Utilization and Element Cycling Functions of Hydrothermarchaeota in Hydrothermal Sediment.</title>
        <authorList>
            <person name="Zhou Z."/>
            <person name="Liu Y."/>
            <person name="Xu W."/>
            <person name="Pan J."/>
            <person name="Luo Z.H."/>
            <person name="Li M."/>
        </authorList>
    </citation>
    <scope>NUCLEOTIDE SEQUENCE [LARGE SCALE GENOMIC DNA]</scope>
    <source>
        <strain evidence="3">SpSt-1182</strain>
    </source>
</reference>
<proteinExistence type="inferred from homology"/>
<dbReference type="PANTHER" id="PTHR36842">
    <property type="entry name" value="PROTEIN TOLB HOMOLOG"/>
    <property type="match status" value="1"/>
</dbReference>
<protein>
    <submittedName>
        <fullName evidence="3">Uncharacterized protein</fullName>
    </submittedName>
</protein>
<dbReference type="Proteomes" id="UP000885672">
    <property type="component" value="Unassembled WGS sequence"/>
</dbReference>
<dbReference type="Pfam" id="PF07676">
    <property type="entry name" value="PD40"/>
    <property type="match status" value="3"/>
</dbReference>
<comment type="caution">
    <text evidence="3">The sequence shown here is derived from an EMBL/GenBank/DDBJ whole genome shotgun (WGS) entry which is preliminary data.</text>
</comment>
<dbReference type="InterPro" id="IPR011042">
    <property type="entry name" value="6-blade_b-propeller_TolB-like"/>
</dbReference>
<evidence type="ECO:0000256" key="1">
    <source>
        <dbReference type="ARBA" id="ARBA00009820"/>
    </source>
</evidence>
<dbReference type="PANTHER" id="PTHR36842:SF1">
    <property type="entry name" value="PROTEIN TOLB"/>
    <property type="match status" value="1"/>
</dbReference>
<dbReference type="Gene3D" id="2.120.10.30">
    <property type="entry name" value="TolB, C-terminal domain"/>
    <property type="match status" value="1"/>
</dbReference>
<gene>
    <name evidence="3" type="ORF">ENN51_01055</name>
</gene>